<dbReference type="Proteomes" id="UP000748531">
    <property type="component" value="Unassembled WGS sequence"/>
</dbReference>
<dbReference type="InterPro" id="IPR026201">
    <property type="entry name" value="Cep290"/>
</dbReference>
<evidence type="ECO:0000313" key="11">
    <source>
        <dbReference type="Proteomes" id="UP000748531"/>
    </source>
</evidence>
<keyword evidence="4" id="KW-0970">Cilium biogenesis/degradation</keyword>
<evidence type="ECO:0000256" key="4">
    <source>
        <dbReference type="ARBA" id="ARBA00022794"/>
    </source>
</evidence>
<evidence type="ECO:0008006" key="12">
    <source>
        <dbReference type="Google" id="ProtNLM"/>
    </source>
</evidence>
<evidence type="ECO:0000313" key="10">
    <source>
        <dbReference type="EMBL" id="KAF5404440.1"/>
    </source>
</evidence>
<keyword evidence="11" id="KW-1185">Reference proteome</keyword>
<evidence type="ECO:0000256" key="5">
    <source>
        <dbReference type="ARBA" id="ARBA00023054"/>
    </source>
</evidence>
<feature type="coiled-coil region" evidence="8">
    <location>
        <begin position="804"/>
        <end position="863"/>
    </location>
</feature>
<comment type="caution">
    <text evidence="10">The sequence shown here is derived from an EMBL/GenBank/DDBJ whole genome shotgun (WGS) entry which is preliminary data.</text>
</comment>
<gene>
    <name evidence="10" type="ORF">PHET_01868</name>
</gene>
<dbReference type="PANTHER" id="PTHR18879">
    <property type="entry name" value="CENTROSOMAL PROTEIN OF 290 KDA"/>
    <property type="match status" value="1"/>
</dbReference>
<evidence type="ECO:0000256" key="6">
    <source>
        <dbReference type="ARBA" id="ARBA00023212"/>
    </source>
</evidence>
<feature type="coiled-coil region" evidence="8">
    <location>
        <begin position="1731"/>
        <end position="1798"/>
    </location>
</feature>
<protein>
    <recommendedName>
        <fullName evidence="12">Centrosomal protein of 290kDa coiled-coil region domain-containing protein</fullName>
    </recommendedName>
</protein>
<evidence type="ECO:0000256" key="1">
    <source>
        <dbReference type="ARBA" id="ARBA00004120"/>
    </source>
</evidence>
<proteinExistence type="predicted"/>
<feature type="coiled-coil region" evidence="8">
    <location>
        <begin position="715"/>
        <end position="763"/>
    </location>
</feature>
<dbReference type="GO" id="GO:0097711">
    <property type="term" value="P:ciliary basal body-plasma membrane docking"/>
    <property type="evidence" value="ECO:0007669"/>
    <property type="project" value="TreeGrafter"/>
</dbReference>
<evidence type="ECO:0000256" key="9">
    <source>
        <dbReference type="SAM" id="MobiDB-lite"/>
    </source>
</evidence>
<evidence type="ECO:0000256" key="2">
    <source>
        <dbReference type="ARBA" id="ARBA00004300"/>
    </source>
</evidence>
<name>A0A8J4WU36_9TREM</name>
<feature type="coiled-coil region" evidence="8">
    <location>
        <begin position="1913"/>
        <end position="2016"/>
    </location>
</feature>
<feature type="coiled-coil region" evidence="8">
    <location>
        <begin position="2078"/>
        <end position="2127"/>
    </location>
</feature>
<dbReference type="GO" id="GO:0034451">
    <property type="term" value="C:centriolar satellite"/>
    <property type="evidence" value="ECO:0007669"/>
    <property type="project" value="TreeGrafter"/>
</dbReference>
<dbReference type="GO" id="GO:0035869">
    <property type="term" value="C:ciliary transition zone"/>
    <property type="evidence" value="ECO:0007669"/>
    <property type="project" value="TreeGrafter"/>
</dbReference>
<reference evidence="10" key="1">
    <citation type="submission" date="2019-05" db="EMBL/GenBank/DDBJ databases">
        <title>Annotation for the trematode Paragonimus heterotremus.</title>
        <authorList>
            <person name="Choi Y.-J."/>
        </authorList>
    </citation>
    <scope>NUCLEOTIDE SEQUENCE</scope>
    <source>
        <strain evidence="10">LC</strain>
    </source>
</reference>
<feature type="coiled-coil region" evidence="8">
    <location>
        <begin position="137"/>
        <end position="245"/>
    </location>
</feature>
<feature type="coiled-coil region" evidence="8">
    <location>
        <begin position="1090"/>
        <end position="1175"/>
    </location>
</feature>
<evidence type="ECO:0000256" key="3">
    <source>
        <dbReference type="ARBA" id="ARBA00022490"/>
    </source>
</evidence>
<dbReference type="GO" id="GO:1905349">
    <property type="term" value="P:ciliary transition zone assembly"/>
    <property type="evidence" value="ECO:0007669"/>
    <property type="project" value="TreeGrafter"/>
</dbReference>
<keyword evidence="5 8" id="KW-0175">Coiled coil</keyword>
<keyword evidence="6" id="KW-0206">Cytoskeleton</keyword>
<organism evidence="10 11">
    <name type="scientific">Paragonimus heterotremus</name>
    <dbReference type="NCBI Taxonomy" id="100268"/>
    <lineage>
        <taxon>Eukaryota</taxon>
        <taxon>Metazoa</taxon>
        <taxon>Spiralia</taxon>
        <taxon>Lophotrochozoa</taxon>
        <taxon>Platyhelminthes</taxon>
        <taxon>Trematoda</taxon>
        <taxon>Digenea</taxon>
        <taxon>Plagiorchiida</taxon>
        <taxon>Troglotremata</taxon>
        <taxon>Troglotrematidae</taxon>
        <taxon>Paragonimus</taxon>
    </lineage>
</organism>
<feature type="coiled-coil region" evidence="8">
    <location>
        <begin position="1835"/>
        <end position="1876"/>
    </location>
</feature>
<dbReference type="PANTHER" id="PTHR18879:SF20">
    <property type="entry name" value="CENTROSOMAL PROTEIN OF 290 KDA"/>
    <property type="match status" value="1"/>
</dbReference>
<dbReference type="EMBL" id="LUCH01000729">
    <property type="protein sequence ID" value="KAF5404440.1"/>
    <property type="molecule type" value="Genomic_DNA"/>
</dbReference>
<feature type="coiled-coil region" evidence="8">
    <location>
        <begin position="299"/>
        <end position="545"/>
    </location>
</feature>
<sequence length="2183" mass="250272">MGDLEWTKIEQVKENSITLKNVDYLCELLEDARVDNWEQSSHLKHAFNIIQVLLNIRSEQWKTAEETVNEMKSDLQSLQYQKRELEKENRDLQRVCAPSGANRDVIEERRKIIVEQEQREEELKLVKEKFELASREKDVLMIEKSDLVKKLDGLQEEYRILSDRCEFLQSRLQDKPNIREAGDTKVRKEMSSLRAQLRVQKAEIDTLEEDKQKLWEDVTRLEGSLRQATMELERAADEHQQIKSALLEGDKQLAEKVVECDLLRAQVSHLSQKADDPDSANDVIMNAVDQKIVEWKQILSGKDAEIVELYTEVKKLRDERNSLILDHEKLSVQSMVKTLKERDQQVQTLKEQLTQATQEVERTTKLLDELRSQLDKIGQGPVDHKTERIRQLQSEVQEKEAIIAEFEKRTKLAEEAMQFHISEAKELEKRLKRYEDGECGLTEAISELKATKAQLAAKDRQLEELCRVASQAESAVNETSLENEHLRARLGISLDEPIDLDGYRRVKLAKEEEERALNVVLQKEIEKLEDERLELKRRLRAAARQLGQRAGAAEVPVDSALLGDWGKDSEETVVAANTLSVQCAPGRRQVDFNREDEVGEPSGVWRSRISALDSELNRATETTESERRRADEYKIRLDHVTDANVCLEAGLKELQSQIQALCENSTKQGQGKSTDDSGIRVHYLECPTLDKLLASLDARNLSEDLETGHFLKARVDHLEGANNELRRELREVRLGAATAEISLRQAEERLRLRDAQLKALQSLTGKYVDTTDLAVHPLPADLAPNTEITLSQLEEHLISVLTELEERDKQVATMNRTVEDYRRKFAVCRHRQGLLYQDFQKERETWDDERMKLGERVERAESRVSEYAVYKTELTRLQDMVADPTRIPNQSTDVEGVSTYNQKLADMSREVTVLRVNEAGLVRRYIAVQEKEASLRKQNISLKSEIIQLESAVTARLGYYARYKEAAAFQLESLQKQLDRSVPREEHDRLMSDYEQMASKYQELLKQSSTATLTGLTLQSTQKQLETLHKDYDALKAQLALEKERRCLLESSTTGIQAMKQSASNPIGSEHVSQKVALLEMKELNERERANHAQNMLDTLKLTNQKIEERNKELEQTVAKLTKSSLELQASEEELKRELADATPKTVSTALEKKLEQMEVANMKLRHEADQLREVALISIAQTKNFEDQQTTREIEAESLRQQLLDLEAKDDQRAAMARLHRVLTQLQVLRERYAGCVPLNEQEKLALRYNEAVQDRLRLQTELEYAMEAKIHAEAEVDGEHERQALVSEIRTVMTNGFPDRSAARVTLERKLVDWQSRLANIRVSETGLRRQVDRLQNHLQHMEKVIHNQEAQLNDLELANARLVKELDCRELEWENREAELEEALGASKVAQEEIVNVATSLDAVQCVGKSERFLFQNARMPTYDQDEKQAIPDPNLPVAEQLQEAIATLKRYVLVMFDQRVENEGLKKRIVEMVRDLRAKDQELTLSSRHQIPEKECSAYVGSAIGSSPTLAVLRMNIDLLQRRLAAKEESLFKAHDLLKKAHESNQEAREQHAKEMATLQAKLQEKMESTVAQLSQVVESAGPRSQLDDKANVNVAKRLQELEEALAEQNQLVVRQLERSRQLHQETEMWKLKCNQLQSQATMDKESMENAFKYTLAKALADLRRDLVTQAEEAVLASANNPVSASPNVGRVSLRKVAGRTTEPAEPKIATCHISQVSSERLNLNPGDQTNSKVNQLERENKRLTQECQEMRKQLDRIKQARTLGGEANMKRRLEELEIKIRGLEEENKRLRMVPEKPYHETVRALKETAQTAKMGASHDWETGKRMETELARLKGQLTAKTSELSEMKKQLEMTQRALQRATRENELLKERVTQRWGPGALPDGSEDLLARPARPNSGTQNPAEITERVTLHQQVDALKSEVEKLRRAERISLNLPNDTKIMGSHSMALETAEVRARLATDRVQALERQLLDRGLTTPAKMKIDQAIQEDLLRLNKENLELRFELETVRNDLSGFKTRIRDLQAYVDLLRQEKEALRFGGSVTKSFGSESNGTTNIKKVGESGKPPKELEKIIMRLKNVLQRTLAENERLKCAPGIILQEENQRMKEEIVKLRAELETAQLAAGARLAEYRMVNERSVLRLSQEYENLRKSYEEVVVDHDRTVAELQRARETQTRPPT</sequence>
<evidence type="ECO:0000256" key="8">
    <source>
        <dbReference type="SAM" id="Coils"/>
    </source>
</evidence>
<feature type="coiled-coil region" evidence="8">
    <location>
        <begin position="987"/>
        <end position="1045"/>
    </location>
</feature>
<feature type="region of interest" description="Disordered" evidence="9">
    <location>
        <begin position="1881"/>
        <end position="1907"/>
    </location>
</feature>
<feature type="coiled-coil region" evidence="8">
    <location>
        <begin position="1334"/>
        <end position="1386"/>
    </location>
</feature>
<evidence type="ECO:0000256" key="7">
    <source>
        <dbReference type="ARBA" id="ARBA00023273"/>
    </source>
</evidence>
<comment type="subcellular location">
    <subcellularLocation>
        <location evidence="1">Cytoplasm</location>
        <location evidence="1">Cytoskeleton</location>
        <location evidence="1">Cilium basal body</location>
    </subcellularLocation>
    <subcellularLocation>
        <location evidence="2">Cytoplasm</location>
        <location evidence="2">Cytoskeleton</location>
        <location evidence="2">Microtubule organizing center</location>
        <location evidence="2">Centrosome</location>
    </subcellularLocation>
</comment>
<dbReference type="GO" id="GO:1905515">
    <property type="term" value="P:non-motile cilium assembly"/>
    <property type="evidence" value="ECO:0007669"/>
    <property type="project" value="TreeGrafter"/>
</dbReference>
<keyword evidence="3" id="KW-0963">Cytoplasm</keyword>
<feature type="coiled-coil region" evidence="8">
    <location>
        <begin position="68"/>
        <end position="95"/>
    </location>
</feature>
<feature type="coiled-coil region" evidence="8">
    <location>
        <begin position="1514"/>
        <end position="1623"/>
    </location>
</feature>
<accession>A0A8J4WU36</accession>
<dbReference type="OrthoDB" id="6351660at2759"/>
<keyword evidence="7" id="KW-0966">Cell projection</keyword>